<evidence type="ECO:0000256" key="2">
    <source>
        <dbReference type="SAM" id="SignalP"/>
    </source>
</evidence>
<evidence type="ECO:0000313" key="3">
    <source>
        <dbReference type="EMBL" id="OAQ22046.1"/>
    </source>
</evidence>
<dbReference type="EMBL" id="KV442275">
    <property type="protein sequence ID" value="OAQ22046.1"/>
    <property type="molecule type" value="Genomic_DNA"/>
</dbReference>
<organism evidence="3 4">
    <name type="scientific">Linnemannia elongata AG-77</name>
    <dbReference type="NCBI Taxonomy" id="1314771"/>
    <lineage>
        <taxon>Eukaryota</taxon>
        <taxon>Fungi</taxon>
        <taxon>Fungi incertae sedis</taxon>
        <taxon>Mucoromycota</taxon>
        <taxon>Mortierellomycotina</taxon>
        <taxon>Mortierellomycetes</taxon>
        <taxon>Mortierellales</taxon>
        <taxon>Mortierellaceae</taxon>
        <taxon>Linnemannia</taxon>
    </lineage>
</organism>
<dbReference type="Proteomes" id="UP000078512">
    <property type="component" value="Unassembled WGS sequence"/>
</dbReference>
<feature type="chain" id="PRO_5008275776" evidence="2">
    <location>
        <begin position="27"/>
        <end position="252"/>
    </location>
</feature>
<name>A0A197JC06_9FUNG</name>
<keyword evidence="2" id="KW-0732">Signal</keyword>
<proteinExistence type="predicted"/>
<dbReference type="OrthoDB" id="2447563at2759"/>
<reference evidence="3 4" key="1">
    <citation type="submission" date="2016-05" db="EMBL/GenBank/DDBJ databases">
        <title>Genome sequencing reveals origins of a unique bacterial endosymbiosis in the earliest lineages of terrestrial Fungi.</title>
        <authorList>
            <consortium name="DOE Joint Genome Institute"/>
            <person name="Uehling J."/>
            <person name="Gryganskyi A."/>
            <person name="Hameed K."/>
            <person name="Tschaplinski T."/>
            <person name="Misztal P."/>
            <person name="Wu S."/>
            <person name="Desiro A."/>
            <person name="Vande Pol N."/>
            <person name="Du Z.-Y."/>
            <person name="Zienkiewicz A."/>
            <person name="Zienkiewicz K."/>
            <person name="Morin E."/>
            <person name="Tisserant E."/>
            <person name="Splivallo R."/>
            <person name="Hainaut M."/>
            <person name="Henrissat B."/>
            <person name="Ohm R."/>
            <person name="Kuo A."/>
            <person name="Yan J."/>
            <person name="Lipzen A."/>
            <person name="Nolan M."/>
            <person name="Labutti K."/>
            <person name="Barry K."/>
            <person name="Goldstein A."/>
            <person name="Labbe J."/>
            <person name="Schadt C."/>
            <person name="Tuskan G."/>
            <person name="Grigoriev I."/>
            <person name="Martin F."/>
            <person name="Vilgalys R."/>
            <person name="Bonito G."/>
        </authorList>
    </citation>
    <scope>NUCLEOTIDE SEQUENCE [LARGE SCALE GENOMIC DNA]</scope>
    <source>
        <strain evidence="3 4">AG-77</strain>
    </source>
</reference>
<feature type="region of interest" description="Disordered" evidence="1">
    <location>
        <begin position="136"/>
        <end position="252"/>
    </location>
</feature>
<keyword evidence="4" id="KW-1185">Reference proteome</keyword>
<feature type="compositionally biased region" description="Polar residues" evidence="1">
    <location>
        <begin position="154"/>
        <end position="170"/>
    </location>
</feature>
<feature type="compositionally biased region" description="Low complexity" evidence="1">
    <location>
        <begin position="226"/>
        <end position="236"/>
    </location>
</feature>
<gene>
    <name evidence="3" type="ORF">K457DRAFT_472771</name>
</gene>
<evidence type="ECO:0000256" key="1">
    <source>
        <dbReference type="SAM" id="MobiDB-lite"/>
    </source>
</evidence>
<dbReference type="AlphaFoldDB" id="A0A197JC06"/>
<feature type="compositionally biased region" description="Low complexity" evidence="1">
    <location>
        <begin position="190"/>
        <end position="199"/>
    </location>
</feature>
<protein>
    <submittedName>
        <fullName evidence="3">Uncharacterized protein</fullName>
    </submittedName>
</protein>
<accession>A0A197JC06</accession>
<sequence length="252" mass="26062">MQLLTPASVPLLHVFLSLLSISTTTAAPITSSPPPAGATPDDKCRPCLARELRTVPKCGLLSPSTPALPSSENNAVIIQMYKDTYPDAVDCLCLAAKWTEDEGGPQDWISRCNNVCTVAVFKNQKMVLEAFQKQLSCGSDSDSEGKGKVETVSGDDNASRNSPQSVSQTLGAPPVRKPANEAPPTPAPPAAGINAAAPSAPVPKLKEVTVTEPDPNLAAAAEKESIAAAASTSNTTPYTKDSKTGGDAKPAL</sequence>
<feature type="signal peptide" evidence="2">
    <location>
        <begin position="1"/>
        <end position="26"/>
    </location>
</feature>
<evidence type="ECO:0000313" key="4">
    <source>
        <dbReference type="Proteomes" id="UP000078512"/>
    </source>
</evidence>